<dbReference type="OrthoDB" id="3363836at2759"/>
<organism evidence="3 4">
    <name type="scientific">Laccaria amethystina LaAM-08-1</name>
    <dbReference type="NCBI Taxonomy" id="1095629"/>
    <lineage>
        <taxon>Eukaryota</taxon>
        <taxon>Fungi</taxon>
        <taxon>Dikarya</taxon>
        <taxon>Basidiomycota</taxon>
        <taxon>Agaricomycotina</taxon>
        <taxon>Agaricomycetes</taxon>
        <taxon>Agaricomycetidae</taxon>
        <taxon>Agaricales</taxon>
        <taxon>Agaricineae</taxon>
        <taxon>Hydnangiaceae</taxon>
        <taxon>Laccaria</taxon>
    </lineage>
</organism>
<feature type="compositionally biased region" description="Low complexity" evidence="1">
    <location>
        <begin position="313"/>
        <end position="328"/>
    </location>
</feature>
<evidence type="ECO:0000313" key="3">
    <source>
        <dbReference type="EMBL" id="KIJ96109.1"/>
    </source>
</evidence>
<keyword evidence="2" id="KW-0812">Transmembrane</keyword>
<keyword evidence="2" id="KW-0472">Membrane</keyword>
<gene>
    <name evidence="3" type="ORF">K443DRAFT_134220</name>
</gene>
<keyword evidence="2" id="KW-1133">Transmembrane helix</keyword>
<keyword evidence="4" id="KW-1185">Reference proteome</keyword>
<dbReference type="Proteomes" id="UP000054477">
    <property type="component" value="Unassembled WGS sequence"/>
</dbReference>
<feature type="compositionally biased region" description="Acidic residues" evidence="1">
    <location>
        <begin position="340"/>
        <end position="352"/>
    </location>
</feature>
<name>A0A0C9WKA6_9AGAR</name>
<sequence>MAISHFQLVHKHHKKCRCSTGGFYIAPKMGDTVDSLKPLPITWDSSCLNSTDIDIYLISPSSALPRIHLWTGVALNRGTYTATLMPRWWNATSSQSLQITIVPAGQAPFLSQLAGGPVFTATYTAPSTGTPASADVNQIDSGVTPVNDAANAKKKSISGKATAGVLISLLFICLCVAAWFKMQRAKKSESEAVDKRISTISTDWKSISAAGAQATIRNSIAVSGGGSRNSSFCFGAIRPSSQYIADADDAGNAAEVGSTRNMSQFRPGVGLQNPGALSSTERVSRVSFAADARTSRRRTRAFHSAYIPPVPALPSDDVSDDGSGSLSPRQTQGPLTLTPEDADPSSTGDDDFLFFTPAAPAPSHPKPTASSSSAGLMSSIRSSMPMQLMLASVMSPDGMLSAYAERKAAGANKGFGGGISTAQISYPVPAANTSTSSGTLRIRAMVEYDAYGGEASYAIGDEHDEGDVGHNLYGGTA</sequence>
<dbReference type="HOGENOM" id="CLU_027355_0_0_1"/>
<evidence type="ECO:0000256" key="1">
    <source>
        <dbReference type="SAM" id="MobiDB-lite"/>
    </source>
</evidence>
<evidence type="ECO:0000313" key="4">
    <source>
        <dbReference type="Proteomes" id="UP000054477"/>
    </source>
</evidence>
<proteinExistence type="predicted"/>
<feature type="region of interest" description="Disordered" evidence="1">
    <location>
        <begin position="299"/>
        <end position="376"/>
    </location>
</feature>
<feature type="transmembrane region" description="Helical" evidence="2">
    <location>
        <begin position="161"/>
        <end position="180"/>
    </location>
</feature>
<dbReference type="STRING" id="1095629.A0A0C9WKA6"/>
<evidence type="ECO:0000256" key="2">
    <source>
        <dbReference type="SAM" id="Phobius"/>
    </source>
</evidence>
<dbReference type="EMBL" id="KN838732">
    <property type="protein sequence ID" value="KIJ96109.1"/>
    <property type="molecule type" value="Genomic_DNA"/>
</dbReference>
<accession>A0A0C9WKA6</accession>
<reference evidence="4" key="2">
    <citation type="submission" date="2015-01" db="EMBL/GenBank/DDBJ databases">
        <title>Evolutionary Origins and Diversification of the Mycorrhizal Mutualists.</title>
        <authorList>
            <consortium name="DOE Joint Genome Institute"/>
            <consortium name="Mycorrhizal Genomics Consortium"/>
            <person name="Kohler A."/>
            <person name="Kuo A."/>
            <person name="Nagy L.G."/>
            <person name="Floudas D."/>
            <person name="Copeland A."/>
            <person name="Barry K.W."/>
            <person name="Cichocki N."/>
            <person name="Veneault-Fourrey C."/>
            <person name="LaButti K."/>
            <person name="Lindquist E.A."/>
            <person name="Lipzen A."/>
            <person name="Lundell T."/>
            <person name="Morin E."/>
            <person name="Murat C."/>
            <person name="Riley R."/>
            <person name="Ohm R."/>
            <person name="Sun H."/>
            <person name="Tunlid A."/>
            <person name="Henrissat B."/>
            <person name="Grigoriev I.V."/>
            <person name="Hibbett D.S."/>
            <person name="Martin F."/>
        </authorList>
    </citation>
    <scope>NUCLEOTIDE SEQUENCE [LARGE SCALE GENOMIC DNA]</scope>
    <source>
        <strain evidence="4">LaAM-08-1</strain>
    </source>
</reference>
<reference evidence="3 4" key="1">
    <citation type="submission" date="2014-04" db="EMBL/GenBank/DDBJ databases">
        <authorList>
            <consortium name="DOE Joint Genome Institute"/>
            <person name="Kuo A."/>
            <person name="Kohler A."/>
            <person name="Nagy L.G."/>
            <person name="Floudas D."/>
            <person name="Copeland A."/>
            <person name="Barry K.W."/>
            <person name="Cichocki N."/>
            <person name="Veneault-Fourrey C."/>
            <person name="LaButti K."/>
            <person name="Lindquist E.A."/>
            <person name="Lipzen A."/>
            <person name="Lundell T."/>
            <person name="Morin E."/>
            <person name="Murat C."/>
            <person name="Sun H."/>
            <person name="Tunlid A."/>
            <person name="Henrissat B."/>
            <person name="Grigoriev I.V."/>
            <person name="Hibbett D.S."/>
            <person name="Martin F."/>
            <person name="Nordberg H.P."/>
            <person name="Cantor M.N."/>
            <person name="Hua S.X."/>
        </authorList>
    </citation>
    <scope>NUCLEOTIDE SEQUENCE [LARGE SCALE GENOMIC DNA]</scope>
    <source>
        <strain evidence="3 4">LaAM-08-1</strain>
    </source>
</reference>
<dbReference type="AlphaFoldDB" id="A0A0C9WKA6"/>
<protein>
    <submittedName>
        <fullName evidence="3">Uncharacterized protein</fullName>
    </submittedName>
</protein>